<feature type="domain" description="Inosine/uridine-preferring nucleoside hydrolase" evidence="3">
    <location>
        <begin position="4"/>
        <end position="302"/>
    </location>
</feature>
<evidence type="ECO:0000256" key="1">
    <source>
        <dbReference type="ARBA" id="ARBA00022801"/>
    </source>
</evidence>
<dbReference type="CDD" id="cd02651">
    <property type="entry name" value="nuc_hydro_IU_UC_XIUA"/>
    <property type="match status" value="1"/>
</dbReference>
<dbReference type="GO" id="GO:0045437">
    <property type="term" value="F:uridine nucleosidase activity"/>
    <property type="evidence" value="ECO:0007669"/>
    <property type="project" value="UniProtKB-ARBA"/>
</dbReference>
<dbReference type="AlphaFoldDB" id="A0A382AW76"/>
<gene>
    <name evidence="4" type="ORF">METZ01_LOCUS158542</name>
</gene>
<evidence type="ECO:0000259" key="3">
    <source>
        <dbReference type="Pfam" id="PF01156"/>
    </source>
</evidence>
<keyword evidence="2" id="KW-0326">Glycosidase</keyword>
<proteinExistence type="predicted"/>
<dbReference type="EMBL" id="UINC01027076">
    <property type="protein sequence ID" value="SVB05688.1"/>
    <property type="molecule type" value="Genomic_DNA"/>
</dbReference>
<reference evidence="4" key="1">
    <citation type="submission" date="2018-05" db="EMBL/GenBank/DDBJ databases">
        <authorList>
            <person name="Lanie J.A."/>
            <person name="Ng W.-L."/>
            <person name="Kazmierczak K.M."/>
            <person name="Andrzejewski T.M."/>
            <person name="Davidsen T.M."/>
            <person name="Wayne K.J."/>
            <person name="Tettelin H."/>
            <person name="Glass J.I."/>
            <person name="Rusch D."/>
            <person name="Podicherti R."/>
            <person name="Tsui H.-C.T."/>
            <person name="Winkler M.E."/>
        </authorList>
    </citation>
    <scope>NUCLEOTIDE SEQUENCE</scope>
</reference>
<dbReference type="PANTHER" id="PTHR12304:SF4">
    <property type="entry name" value="URIDINE NUCLEOSIDASE"/>
    <property type="match status" value="1"/>
</dbReference>
<dbReference type="GO" id="GO:0006152">
    <property type="term" value="P:purine nucleoside catabolic process"/>
    <property type="evidence" value="ECO:0007669"/>
    <property type="project" value="TreeGrafter"/>
</dbReference>
<organism evidence="4">
    <name type="scientific">marine metagenome</name>
    <dbReference type="NCBI Taxonomy" id="408172"/>
    <lineage>
        <taxon>unclassified sequences</taxon>
        <taxon>metagenomes</taxon>
        <taxon>ecological metagenomes</taxon>
    </lineage>
</organism>
<dbReference type="InterPro" id="IPR023186">
    <property type="entry name" value="IUNH"/>
</dbReference>
<dbReference type="GO" id="GO:0008477">
    <property type="term" value="F:purine nucleosidase activity"/>
    <property type="evidence" value="ECO:0007669"/>
    <property type="project" value="TreeGrafter"/>
</dbReference>
<dbReference type="PANTHER" id="PTHR12304">
    <property type="entry name" value="INOSINE-URIDINE PREFERRING NUCLEOSIDE HYDROLASE"/>
    <property type="match status" value="1"/>
</dbReference>
<evidence type="ECO:0000313" key="4">
    <source>
        <dbReference type="EMBL" id="SVB05688.1"/>
    </source>
</evidence>
<dbReference type="Pfam" id="PF01156">
    <property type="entry name" value="IU_nuc_hydro"/>
    <property type="match status" value="1"/>
</dbReference>
<evidence type="ECO:0000256" key="2">
    <source>
        <dbReference type="ARBA" id="ARBA00023295"/>
    </source>
</evidence>
<protein>
    <recommendedName>
        <fullName evidence="3">Inosine/uridine-preferring nucleoside hydrolase domain-containing protein</fullName>
    </recommendedName>
</protein>
<dbReference type="Gene3D" id="3.90.245.10">
    <property type="entry name" value="Ribonucleoside hydrolase-like"/>
    <property type="match status" value="1"/>
</dbReference>
<accession>A0A382AW76</accession>
<dbReference type="InterPro" id="IPR036452">
    <property type="entry name" value="Ribo_hydro-like"/>
</dbReference>
<keyword evidence="1" id="KW-0378">Hydrolase</keyword>
<dbReference type="PROSITE" id="PS01247">
    <property type="entry name" value="IUNH"/>
    <property type="match status" value="1"/>
</dbReference>
<feature type="non-terminal residue" evidence="4">
    <location>
        <position position="1"/>
    </location>
</feature>
<dbReference type="InterPro" id="IPR015910">
    <property type="entry name" value="I/U_nuclsd_hydro_CS"/>
</dbReference>
<name>A0A382AW76_9ZZZZ</name>
<feature type="non-terminal residue" evidence="4">
    <location>
        <position position="312"/>
    </location>
</feature>
<dbReference type="GO" id="GO:0005829">
    <property type="term" value="C:cytosol"/>
    <property type="evidence" value="ECO:0007669"/>
    <property type="project" value="TreeGrafter"/>
</dbReference>
<dbReference type="InterPro" id="IPR001910">
    <property type="entry name" value="Inosine/uridine_hydrolase_dom"/>
</dbReference>
<sequence length="312" mass="34376">LKKIILDCDPGHDDAVAIMLAAANDDIEILGITCVGGNTTLENAKNNALKICTLIGKTNIPIYAGSDKPIKFDLITAAHVHGKSGLEIDGPPIKIKNDYKIKDLHAVDFIIKTCLEQPEAIYICPTGPLTNIALALQKEPLIKKNIKKIIFMGGVGMSLGNITPSAEFNIYVDPHAANIVLKSGIPLIMMGLDVTHKVNVNDKIIEDIKSNGNKSSIFFADLMEFYSKFHRRLYEVDETPLHDPCVIAYLIDPNIFEGKLVNVQVEENSSLTRGATVVDWYGVSGRIPNCYVMVEANQEKFFSLLQKEIKKL</sequence>
<dbReference type="SUPFAM" id="SSF53590">
    <property type="entry name" value="Nucleoside hydrolase"/>
    <property type="match status" value="1"/>
</dbReference>